<dbReference type="Gene3D" id="3.30.950.30">
    <property type="entry name" value="Schlafen, AAA domain"/>
    <property type="match status" value="1"/>
</dbReference>
<protein>
    <submittedName>
        <fullName evidence="2">Transcriptional regulator</fullName>
    </submittedName>
</protein>
<dbReference type="PANTHER" id="PTHR30595:SF6">
    <property type="entry name" value="SCHLAFEN ALBA-2 DOMAIN-CONTAINING PROTEIN"/>
    <property type="match status" value="1"/>
</dbReference>
<proteinExistence type="predicted"/>
<dbReference type="PANTHER" id="PTHR30595">
    <property type="entry name" value="GLPR-RELATED TRANSCRIPTIONAL REPRESSOR"/>
    <property type="match status" value="1"/>
</dbReference>
<evidence type="ECO:0000313" key="3">
    <source>
        <dbReference type="Proteomes" id="UP000011523"/>
    </source>
</evidence>
<gene>
    <name evidence="2" type="ORF">C472_08594</name>
</gene>
<reference evidence="2 3" key="1">
    <citation type="journal article" date="2014" name="PLoS Genet.">
        <title>Phylogenetically driven sequencing of extremely halophilic archaea reveals strategies for static and dynamic osmo-response.</title>
        <authorList>
            <person name="Becker E.A."/>
            <person name="Seitzer P.M."/>
            <person name="Tritt A."/>
            <person name="Larsen D."/>
            <person name="Krusor M."/>
            <person name="Yao A.I."/>
            <person name="Wu D."/>
            <person name="Madern D."/>
            <person name="Eisen J.A."/>
            <person name="Darling A.E."/>
            <person name="Facciotti M.T."/>
        </authorList>
    </citation>
    <scope>NUCLEOTIDE SEQUENCE [LARGE SCALE GENOMIC DNA]</scope>
    <source>
        <strain evidence="2 3">DSM 14210</strain>
    </source>
</reference>
<organism evidence="2 3">
    <name type="scientific">Halorubrum tebenquichense DSM 14210</name>
    <dbReference type="NCBI Taxonomy" id="1227485"/>
    <lineage>
        <taxon>Archaea</taxon>
        <taxon>Methanobacteriati</taxon>
        <taxon>Methanobacteriota</taxon>
        <taxon>Stenosarchaea group</taxon>
        <taxon>Halobacteria</taxon>
        <taxon>Halobacteriales</taxon>
        <taxon>Haloferacaceae</taxon>
        <taxon>Halorubrum</taxon>
    </lineage>
</organism>
<dbReference type="RefSeq" id="WP_006629393.1">
    <property type="nucleotide sequence ID" value="NZ_AOJD01000047.1"/>
</dbReference>
<evidence type="ECO:0000313" key="2">
    <source>
        <dbReference type="EMBL" id="ELZ37501.1"/>
    </source>
</evidence>
<dbReference type="Proteomes" id="UP000011523">
    <property type="component" value="Unassembled WGS sequence"/>
</dbReference>
<comment type="caution">
    <text evidence="2">The sequence shown here is derived from an EMBL/GenBank/DDBJ whole genome shotgun (WGS) entry which is preliminary data.</text>
</comment>
<name>M0DPU9_9EURY</name>
<dbReference type="InterPro" id="IPR007421">
    <property type="entry name" value="Schlafen_AlbA_2_dom"/>
</dbReference>
<dbReference type="OrthoDB" id="191533at2157"/>
<evidence type="ECO:0000259" key="1">
    <source>
        <dbReference type="Pfam" id="PF04326"/>
    </source>
</evidence>
<sequence>MPIFNKPVDEIGFDDVEQLVSEGIQEGKQIEYKEYLDLDNDSVEHKTKLLAEATSFANSNGGHLIVGIPDDEGRPEHAAGFPVDDVDHTIEQWANVLRRSTDPPLPTSSFDISAIPTENDRYLIIVGVDRSWRSPHRIATNDRFYARSPSGRFPLDVDEIRRRILQTEQQGEEINEFRSDRIATITGDAEQLEITSSPKFVLHLFSGDSFAPGKQVDLSTAELRTDSRPPFFESRSGAGGLDELYSVDSVTVLRGSTDQEVNKYVRTFRGGVIEALTKYVFSSSPEHGSPYLTSDKLRQALENTLPDYIQYLQEQDLRPPLYVLASIIDAPEFLIKRNSREDEFDRVPFGNSVVTLPEVVIESYSANPDSTIDELMDLIWNAGGKSGEPR</sequence>
<feature type="domain" description="Schlafen AlbA-2" evidence="1">
    <location>
        <begin position="26"/>
        <end position="150"/>
    </location>
</feature>
<accession>M0DPU9</accession>
<dbReference type="Pfam" id="PF04326">
    <property type="entry name" value="SLFN_AlbA_2"/>
    <property type="match status" value="1"/>
</dbReference>
<dbReference type="EMBL" id="AOJD01000047">
    <property type="protein sequence ID" value="ELZ37501.1"/>
    <property type="molecule type" value="Genomic_DNA"/>
</dbReference>
<keyword evidence="3" id="KW-1185">Reference proteome</keyword>
<dbReference type="InterPro" id="IPR038461">
    <property type="entry name" value="Schlafen_AlbA_2_dom_sf"/>
</dbReference>
<dbReference type="AlphaFoldDB" id="M0DPU9"/>